<keyword evidence="1" id="KW-0812">Transmembrane</keyword>
<accession>A0A9D9GZX7</accession>
<dbReference type="AlphaFoldDB" id="A0A9D9GZX7"/>
<evidence type="ECO:0000256" key="1">
    <source>
        <dbReference type="SAM" id="Phobius"/>
    </source>
</evidence>
<organism evidence="2 3">
    <name type="scientific">Candidatus Scatousia excrementipullorum</name>
    <dbReference type="NCBI Taxonomy" id="2840936"/>
    <lineage>
        <taxon>Bacteria</taxon>
        <taxon>Candidatus Scatousia</taxon>
    </lineage>
</organism>
<dbReference type="EMBL" id="JADIND010000078">
    <property type="protein sequence ID" value="MBO8430462.1"/>
    <property type="molecule type" value="Genomic_DNA"/>
</dbReference>
<feature type="transmembrane region" description="Helical" evidence="1">
    <location>
        <begin position="23"/>
        <end position="40"/>
    </location>
</feature>
<reference evidence="2" key="2">
    <citation type="journal article" date="2021" name="PeerJ">
        <title>Extensive microbial diversity within the chicken gut microbiome revealed by metagenomics and culture.</title>
        <authorList>
            <person name="Gilroy R."/>
            <person name="Ravi A."/>
            <person name="Getino M."/>
            <person name="Pursley I."/>
            <person name="Horton D.L."/>
            <person name="Alikhan N.F."/>
            <person name="Baker D."/>
            <person name="Gharbi K."/>
            <person name="Hall N."/>
            <person name="Watson M."/>
            <person name="Adriaenssens E.M."/>
            <person name="Foster-Nyarko E."/>
            <person name="Jarju S."/>
            <person name="Secka A."/>
            <person name="Antonio M."/>
            <person name="Oren A."/>
            <person name="Chaudhuri R.R."/>
            <person name="La Ragione R."/>
            <person name="Hildebrand F."/>
            <person name="Pallen M.J."/>
        </authorList>
    </citation>
    <scope>NUCLEOTIDE SEQUENCE</scope>
    <source>
        <strain evidence="2">10192</strain>
    </source>
</reference>
<protein>
    <submittedName>
        <fullName evidence="2">Uncharacterized protein</fullName>
    </submittedName>
</protein>
<proteinExistence type="predicted"/>
<keyword evidence="1" id="KW-0472">Membrane</keyword>
<evidence type="ECO:0000313" key="2">
    <source>
        <dbReference type="EMBL" id="MBO8430462.1"/>
    </source>
</evidence>
<feature type="transmembrane region" description="Helical" evidence="1">
    <location>
        <begin position="108"/>
        <end position="124"/>
    </location>
</feature>
<evidence type="ECO:0000313" key="3">
    <source>
        <dbReference type="Proteomes" id="UP000823632"/>
    </source>
</evidence>
<gene>
    <name evidence="2" type="ORF">IAC76_03670</name>
</gene>
<name>A0A9D9GZX7_9BACT</name>
<dbReference type="Proteomes" id="UP000823632">
    <property type="component" value="Unassembled WGS sequence"/>
</dbReference>
<sequence length="274" mass="32707">MARNEIVEWWPIFSHYHMFRLKLFKSFLLFVFVVELLKFIKISKTAQNLKLWYEKLDKTKIILLLTTAYLAVKHVKLLPFFVITGTIFAYEDLFRLLENSKLPKIKESVIYTIVIIISLLPLTVKKFSIPLNTINYPVKEVEFIKINNIKGNILTNFGLGSFVSYKLYPNNLIFMDGRYEEVYYDYMIPLLKKFFLVLPNWYEIYEKFPPDIMIIEKYYPVFDALCKSKEWVKVYQGETFGVFLPAGKVKKEYKLPPEDKDYYKNTLFDTDIKF</sequence>
<feature type="transmembrane region" description="Helical" evidence="1">
    <location>
        <begin position="61"/>
        <end position="88"/>
    </location>
</feature>
<comment type="caution">
    <text evidence="2">The sequence shown here is derived from an EMBL/GenBank/DDBJ whole genome shotgun (WGS) entry which is preliminary data.</text>
</comment>
<reference evidence="2" key="1">
    <citation type="submission" date="2020-10" db="EMBL/GenBank/DDBJ databases">
        <authorList>
            <person name="Gilroy R."/>
        </authorList>
    </citation>
    <scope>NUCLEOTIDE SEQUENCE</scope>
    <source>
        <strain evidence="2">10192</strain>
    </source>
</reference>
<keyword evidence="1" id="KW-1133">Transmembrane helix</keyword>